<organism evidence="8 9">
    <name type="scientific">Aureococcus anophagefferens</name>
    <name type="common">Harmful bloom alga</name>
    <dbReference type="NCBI Taxonomy" id="44056"/>
    <lineage>
        <taxon>Eukaryota</taxon>
        <taxon>Sar</taxon>
        <taxon>Stramenopiles</taxon>
        <taxon>Ochrophyta</taxon>
        <taxon>Pelagophyceae</taxon>
        <taxon>Pelagomonadales</taxon>
        <taxon>Pelagomonadaceae</taxon>
        <taxon>Aureococcus</taxon>
    </lineage>
</organism>
<dbReference type="InterPro" id="IPR029071">
    <property type="entry name" value="Ubiquitin-like_domsf"/>
</dbReference>
<dbReference type="PANTHER" id="PTHR10969">
    <property type="entry name" value="MICROTUBULE-ASSOCIATED PROTEINS 1A/1B LIGHT CHAIN 3-RELATED"/>
    <property type="match status" value="1"/>
</dbReference>
<proteinExistence type="inferred from homology"/>
<keyword evidence="3" id="KW-0472">Membrane</keyword>
<evidence type="ECO:0000313" key="9">
    <source>
        <dbReference type="Proteomes" id="UP001363151"/>
    </source>
</evidence>
<feature type="signal peptide" evidence="7">
    <location>
        <begin position="1"/>
        <end position="21"/>
    </location>
</feature>
<dbReference type="Proteomes" id="UP001363151">
    <property type="component" value="Unassembled WGS sequence"/>
</dbReference>
<evidence type="ECO:0000256" key="1">
    <source>
        <dbReference type="ARBA" id="ARBA00004370"/>
    </source>
</evidence>
<evidence type="ECO:0000256" key="3">
    <source>
        <dbReference type="ARBA" id="ARBA00023136"/>
    </source>
</evidence>
<dbReference type="Pfam" id="PF02991">
    <property type="entry name" value="ATG8"/>
    <property type="match status" value="1"/>
</dbReference>
<gene>
    <name evidence="8" type="primary">FMN1</name>
    <name evidence="8" type="ORF">SO694_00010528</name>
</gene>
<keyword evidence="5" id="KW-0072">Autophagy</keyword>
<evidence type="ECO:0000313" key="8">
    <source>
        <dbReference type="EMBL" id="KAK7254708.1"/>
    </source>
</evidence>
<evidence type="ECO:0000256" key="5">
    <source>
        <dbReference type="RuleBase" id="RU004384"/>
    </source>
</evidence>
<comment type="subcellular location">
    <subcellularLocation>
        <location evidence="1">Membrane</location>
    </subcellularLocation>
</comment>
<feature type="chain" id="PRO_5045633290" description="Autophagy-related protein" evidence="7">
    <location>
        <begin position="22"/>
        <end position="215"/>
    </location>
</feature>
<comment type="similarity">
    <text evidence="2 5">Belongs to the ATG8 family.</text>
</comment>
<name>A0ABR1GFX2_AURAN</name>
<evidence type="ECO:0000256" key="7">
    <source>
        <dbReference type="SAM" id="SignalP"/>
    </source>
</evidence>
<evidence type="ECO:0000256" key="6">
    <source>
        <dbReference type="SAM" id="MobiDB-lite"/>
    </source>
</evidence>
<dbReference type="SUPFAM" id="SSF54236">
    <property type="entry name" value="Ubiquitin-like"/>
    <property type="match status" value="1"/>
</dbReference>
<feature type="compositionally biased region" description="Low complexity" evidence="6">
    <location>
        <begin position="125"/>
        <end position="134"/>
    </location>
</feature>
<keyword evidence="9" id="KW-1185">Reference proteome</keyword>
<accession>A0ABR1GFX2</accession>
<dbReference type="Gene3D" id="3.10.20.90">
    <property type="entry name" value="Phosphatidylinositol 3-kinase Catalytic Subunit, Chain A, domain 1"/>
    <property type="match status" value="1"/>
</dbReference>
<feature type="region of interest" description="Disordered" evidence="6">
    <location>
        <begin position="106"/>
        <end position="134"/>
    </location>
</feature>
<sequence>MRLVLSLVAVVGGAGSRGSSGCEACVGLSARGCLDALGASLAALGDGSRVMVLETVLAGSDRCDGADLATCAARYDELVASLARPARLRRLRAACGGGARAALPARRRARAGRRAATAPRPPGRPGASRASAAARADDDDRLAVYEVAFAGGDDWYLRAADLTVGQFIYVIRKRIKLPPERAIFIFKDEGGFLYITYSGENTFGDLLEELPEADL</sequence>
<evidence type="ECO:0000256" key="4">
    <source>
        <dbReference type="ARBA" id="ARBA00023288"/>
    </source>
</evidence>
<protein>
    <recommendedName>
        <fullName evidence="5">Autophagy-related protein</fullName>
    </recommendedName>
</protein>
<keyword evidence="4" id="KW-0449">Lipoprotein</keyword>
<comment type="caution">
    <text evidence="8">The sequence shown here is derived from an EMBL/GenBank/DDBJ whole genome shotgun (WGS) entry which is preliminary data.</text>
</comment>
<reference evidence="8 9" key="1">
    <citation type="submission" date="2024-03" db="EMBL/GenBank/DDBJ databases">
        <title>Aureococcus anophagefferens CCMP1851 and Kratosvirus quantuckense: Draft genome of a second virus-susceptible host strain in the model system.</title>
        <authorList>
            <person name="Chase E."/>
            <person name="Truchon A.R."/>
            <person name="Schepens W."/>
            <person name="Wilhelm S.W."/>
        </authorList>
    </citation>
    <scope>NUCLEOTIDE SEQUENCE [LARGE SCALE GENOMIC DNA]</scope>
    <source>
        <strain evidence="8 9">CCMP1851</strain>
    </source>
</reference>
<dbReference type="InterPro" id="IPR004241">
    <property type="entry name" value="Atg8-like"/>
</dbReference>
<evidence type="ECO:0000256" key="2">
    <source>
        <dbReference type="ARBA" id="ARBA00007293"/>
    </source>
</evidence>
<dbReference type="EMBL" id="JBBJCI010000023">
    <property type="protein sequence ID" value="KAK7254708.1"/>
    <property type="molecule type" value="Genomic_DNA"/>
</dbReference>
<keyword evidence="7" id="KW-0732">Signal</keyword>